<dbReference type="Proteomes" id="UP000535491">
    <property type="component" value="Unassembled WGS sequence"/>
</dbReference>
<evidence type="ECO:0000313" key="2">
    <source>
        <dbReference type="EMBL" id="MBA4493930.1"/>
    </source>
</evidence>
<reference evidence="2 3" key="1">
    <citation type="submission" date="2020-07" db="EMBL/GenBank/DDBJ databases">
        <authorList>
            <person name="Feng H."/>
        </authorList>
    </citation>
    <scope>NUCLEOTIDE SEQUENCE [LARGE SCALE GENOMIC DNA]</scope>
    <source>
        <strain evidence="3">s-10</strain>
    </source>
</reference>
<protein>
    <submittedName>
        <fullName evidence="2">Uncharacterized protein</fullName>
    </submittedName>
</protein>
<dbReference type="EMBL" id="JACEIQ010000004">
    <property type="protein sequence ID" value="MBA4493930.1"/>
    <property type="molecule type" value="Genomic_DNA"/>
</dbReference>
<name>A0A7W1WPZ6_9BACL</name>
<accession>A0A7W1WPZ6</accession>
<sequence>MEWELSVDRIDHVEALPKWDRVYEVIEQMDGKKITNFILDPLNGGGCGRVTNAILQFYFAVFLAIGTASILISQMAGAKARKIL</sequence>
<keyword evidence="1" id="KW-1133">Transmembrane helix</keyword>
<keyword evidence="3" id="KW-1185">Reference proteome</keyword>
<dbReference type="AlphaFoldDB" id="A0A7W1WPZ6"/>
<evidence type="ECO:0000256" key="1">
    <source>
        <dbReference type="SAM" id="Phobius"/>
    </source>
</evidence>
<dbReference type="RefSeq" id="WP_181751166.1">
    <property type="nucleotide sequence ID" value="NZ_JACEIQ010000004.1"/>
</dbReference>
<comment type="caution">
    <text evidence="2">The sequence shown here is derived from an EMBL/GenBank/DDBJ whole genome shotgun (WGS) entry which is preliminary data.</text>
</comment>
<proteinExistence type="predicted"/>
<gene>
    <name evidence="2" type="ORF">H1191_06385</name>
</gene>
<keyword evidence="1" id="KW-0472">Membrane</keyword>
<organism evidence="2 3">
    <name type="scientific">Paenactinomyces guangxiensis</name>
    <dbReference type="NCBI Taxonomy" id="1490290"/>
    <lineage>
        <taxon>Bacteria</taxon>
        <taxon>Bacillati</taxon>
        <taxon>Bacillota</taxon>
        <taxon>Bacilli</taxon>
        <taxon>Bacillales</taxon>
        <taxon>Thermoactinomycetaceae</taxon>
        <taxon>Paenactinomyces</taxon>
    </lineage>
</organism>
<keyword evidence="1" id="KW-0812">Transmembrane</keyword>
<evidence type="ECO:0000313" key="3">
    <source>
        <dbReference type="Proteomes" id="UP000535491"/>
    </source>
</evidence>
<feature type="transmembrane region" description="Helical" evidence="1">
    <location>
        <begin position="53"/>
        <end position="72"/>
    </location>
</feature>